<protein>
    <recommendedName>
        <fullName evidence="6">U6 snRNA-associated Sm-like protein LSm1</fullName>
    </recommendedName>
</protein>
<feature type="region of interest" description="Disordered" evidence="7">
    <location>
        <begin position="124"/>
        <end position="148"/>
    </location>
</feature>
<evidence type="ECO:0000313" key="9">
    <source>
        <dbReference type="EMBL" id="TIA87811.1"/>
    </source>
</evidence>
<evidence type="ECO:0000256" key="3">
    <source>
        <dbReference type="ARBA" id="ARBA00022664"/>
    </source>
</evidence>
<dbReference type="EMBL" id="SPNW01000047">
    <property type="protein sequence ID" value="TIA87811.1"/>
    <property type="molecule type" value="Genomic_DNA"/>
</dbReference>
<comment type="similarity">
    <text evidence="1 6">Belongs to the snRNP Sm proteins family.</text>
</comment>
<dbReference type="InterPro" id="IPR044642">
    <property type="entry name" value="PTHR15588"/>
</dbReference>
<keyword evidence="10" id="KW-1185">Reference proteome</keyword>
<dbReference type="PROSITE" id="PS52002">
    <property type="entry name" value="SM"/>
    <property type="match status" value="1"/>
</dbReference>
<dbReference type="AlphaFoldDB" id="A0A4T0FHV0"/>
<reference evidence="9 10" key="1">
    <citation type="submission" date="2019-03" db="EMBL/GenBank/DDBJ databases">
        <title>Sequencing 23 genomes of Wallemia ichthyophaga.</title>
        <authorList>
            <person name="Gostincar C."/>
        </authorList>
    </citation>
    <scope>NUCLEOTIDE SEQUENCE [LARGE SCALE GENOMIC DNA]</scope>
    <source>
        <strain evidence="9 10">EXF-5753</strain>
    </source>
</reference>
<feature type="compositionally biased region" description="Low complexity" evidence="7">
    <location>
        <begin position="202"/>
        <end position="222"/>
    </location>
</feature>
<keyword evidence="2 6" id="KW-0963">Cytoplasm</keyword>
<keyword evidence="3 6" id="KW-0507">mRNA processing</keyword>
<dbReference type="Pfam" id="PF01423">
    <property type="entry name" value="LSM"/>
    <property type="match status" value="1"/>
</dbReference>
<dbReference type="InterPro" id="IPR034104">
    <property type="entry name" value="Lsm1"/>
</dbReference>
<dbReference type="Proteomes" id="UP000310189">
    <property type="component" value="Unassembled WGS sequence"/>
</dbReference>
<dbReference type="InterPro" id="IPR001163">
    <property type="entry name" value="Sm_dom_euk/arc"/>
</dbReference>
<dbReference type="PANTHER" id="PTHR15588:SF8">
    <property type="entry name" value="U6 SNRNA-ASSOCIATED SM-LIKE PROTEIN LSM1"/>
    <property type="match status" value="1"/>
</dbReference>
<name>A0A4T0FHV0_9BASI</name>
<sequence length="259" mass="30351">MLVALRDGRKIIGVLRSYDQFANLVLNDAVERIHAQDEYADIPRGLYLIRGENVVLMGEVDLDLEDVVPLKAAPVEQVLSKAAVHDEDRANADSVRDAVLRQRGFCTERVDGDVDVHTYGHEPSTNAFAKHQQVQHAEQLKRDAEMEAEKEAALHMEKQRVFMMQQQQQQQQHQQHQQASELKAIEEQQMLMAQQQIAFAQQQQQQQQQQQPQQPHQPRPMMTPEQHQRLLQQQQQQFYQQQQQLQQQQQQQQHNQFRY</sequence>
<dbReference type="GO" id="GO:1990904">
    <property type="term" value="C:ribonucleoprotein complex"/>
    <property type="evidence" value="ECO:0007669"/>
    <property type="project" value="UniProtKB-KW"/>
</dbReference>
<dbReference type="GO" id="GO:0006397">
    <property type="term" value="P:mRNA processing"/>
    <property type="evidence" value="ECO:0007669"/>
    <property type="project" value="UniProtKB-UniRule"/>
</dbReference>
<evidence type="ECO:0000256" key="1">
    <source>
        <dbReference type="ARBA" id="ARBA00006850"/>
    </source>
</evidence>
<dbReference type="GO" id="GO:1990726">
    <property type="term" value="C:Lsm1-7-Pat1 complex"/>
    <property type="evidence" value="ECO:0007669"/>
    <property type="project" value="TreeGrafter"/>
</dbReference>
<dbReference type="SUPFAM" id="SSF50182">
    <property type="entry name" value="Sm-like ribonucleoproteins"/>
    <property type="match status" value="1"/>
</dbReference>
<feature type="domain" description="Sm" evidence="8">
    <location>
        <begin position="1"/>
        <end position="63"/>
    </location>
</feature>
<dbReference type="InterPro" id="IPR047575">
    <property type="entry name" value="Sm"/>
</dbReference>
<proteinExistence type="inferred from homology"/>
<comment type="function">
    <text evidence="6">Component of the cytoplasmic LSM1-LSM7 complex which is involved in mRNA degradation.</text>
</comment>
<dbReference type="SMART" id="SM00651">
    <property type="entry name" value="Sm"/>
    <property type="match status" value="1"/>
</dbReference>
<evidence type="ECO:0000256" key="6">
    <source>
        <dbReference type="RuleBase" id="RU365047"/>
    </source>
</evidence>
<dbReference type="GO" id="GO:0000290">
    <property type="term" value="P:deadenylation-dependent decapping of nuclear-transcribed mRNA"/>
    <property type="evidence" value="ECO:0007669"/>
    <property type="project" value="TreeGrafter"/>
</dbReference>
<dbReference type="GO" id="GO:0003729">
    <property type="term" value="F:mRNA binding"/>
    <property type="evidence" value="ECO:0007669"/>
    <property type="project" value="TreeGrafter"/>
</dbReference>
<keyword evidence="5 6" id="KW-0687">Ribonucleoprotein</keyword>
<comment type="subcellular location">
    <subcellularLocation>
        <location evidence="6">Cytoplasm</location>
    </subcellularLocation>
    <subcellularLocation>
        <location evidence="6">Cytoplasm</location>
        <location evidence="6">P-body</location>
    </subcellularLocation>
</comment>
<feature type="compositionally biased region" description="Basic and acidic residues" evidence="7">
    <location>
        <begin position="138"/>
        <end position="148"/>
    </location>
</feature>
<dbReference type="GO" id="GO:0000932">
    <property type="term" value="C:P-body"/>
    <property type="evidence" value="ECO:0007669"/>
    <property type="project" value="UniProtKB-SubCell"/>
</dbReference>
<evidence type="ECO:0000313" key="10">
    <source>
        <dbReference type="Proteomes" id="UP000310189"/>
    </source>
</evidence>
<dbReference type="InterPro" id="IPR010920">
    <property type="entry name" value="LSM_dom_sf"/>
</dbReference>
<evidence type="ECO:0000256" key="7">
    <source>
        <dbReference type="SAM" id="MobiDB-lite"/>
    </source>
</evidence>
<dbReference type="Gene3D" id="2.30.30.100">
    <property type="match status" value="1"/>
</dbReference>
<dbReference type="OrthoDB" id="10263346at2759"/>
<comment type="subunit">
    <text evidence="6">Component of the heptameric LSM1-LSM7 complex that forms a seven-membered ring structure with a donut shape.</text>
</comment>
<evidence type="ECO:0000256" key="2">
    <source>
        <dbReference type="ARBA" id="ARBA00022490"/>
    </source>
</evidence>
<gene>
    <name evidence="6" type="primary">LSM1</name>
    <name evidence="9" type="ORF">E3P99_02931</name>
</gene>
<evidence type="ECO:0000256" key="5">
    <source>
        <dbReference type="ARBA" id="ARBA00023274"/>
    </source>
</evidence>
<accession>A0A4T0FHV0</accession>
<comment type="caution">
    <text evidence="9">The sequence shown here is derived from an EMBL/GenBank/DDBJ whole genome shotgun (WGS) entry which is preliminary data.</text>
</comment>
<dbReference type="PANTHER" id="PTHR15588">
    <property type="entry name" value="LSM1"/>
    <property type="match status" value="1"/>
</dbReference>
<evidence type="ECO:0000259" key="8">
    <source>
        <dbReference type="PROSITE" id="PS52002"/>
    </source>
</evidence>
<keyword evidence="4 6" id="KW-0694">RNA-binding</keyword>
<dbReference type="CDD" id="cd01728">
    <property type="entry name" value="LSm1"/>
    <property type="match status" value="1"/>
</dbReference>
<evidence type="ECO:0000256" key="4">
    <source>
        <dbReference type="ARBA" id="ARBA00022884"/>
    </source>
</evidence>
<feature type="region of interest" description="Disordered" evidence="7">
    <location>
        <begin position="202"/>
        <end position="235"/>
    </location>
</feature>
<feature type="compositionally biased region" description="Polar residues" evidence="7">
    <location>
        <begin position="124"/>
        <end position="136"/>
    </location>
</feature>
<organism evidence="9 10">
    <name type="scientific">Wallemia hederae</name>
    <dbReference type="NCBI Taxonomy" id="1540922"/>
    <lineage>
        <taxon>Eukaryota</taxon>
        <taxon>Fungi</taxon>
        <taxon>Dikarya</taxon>
        <taxon>Basidiomycota</taxon>
        <taxon>Wallemiomycotina</taxon>
        <taxon>Wallemiomycetes</taxon>
        <taxon>Wallemiales</taxon>
        <taxon>Wallemiaceae</taxon>
        <taxon>Wallemia</taxon>
    </lineage>
</organism>